<sequence length="76" mass="8335">MLYKKPDKQGSGGASFPHWKRAQRRRSSGNSPTSISPSSPPLLVITTDEEMENGQLNSLLEGDEQSSESNSNSRQD</sequence>
<feature type="region of interest" description="Disordered" evidence="1">
    <location>
        <begin position="1"/>
        <end position="76"/>
    </location>
</feature>
<accession>A0A3P7RDQ7</accession>
<evidence type="ECO:0000313" key="2">
    <source>
        <dbReference type="EMBL" id="VDN41662.1"/>
    </source>
</evidence>
<dbReference type="AlphaFoldDB" id="A0A3P7RDQ7"/>
<keyword evidence="3" id="KW-1185">Reference proteome</keyword>
<evidence type="ECO:0000313" key="3">
    <source>
        <dbReference type="Proteomes" id="UP000281553"/>
    </source>
</evidence>
<dbReference type="EMBL" id="UYRU01102119">
    <property type="protein sequence ID" value="VDN41662.1"/>
    <property type="molecule type" value="Genomic_DNA"/>
</dbReference>
<feature type="compositionally biased region" description="Basic residues" evidence="1">
    <location>
        <begin position="18"/>
        <end position="27"/>
    </location>
</feature>
<proteinExistence type="predicted"/>
<protein>
    <submittedName>
        <fullName evidence="2">Uncharacterized protein</fullName>
    </submittedName>
</protein>
<dbReference type="Proteomes" id="UP000281553">
    <property type="component" value="Unassembled WGS sequence"/>
</dbReference>
<feature type="compositionally biased region" description="Low complexity" evidence="1">
    <location>
        <begin position="28"/>
        <end position="37"/>
    </location>
</feature>
<gene>
    <name evidence="2" type="ORF">DILT_LOCUS18606</name>
</gene>
<name>A0A3P7RDQ7_DIBLA</name>
<reference evidence="2 3" key="1">
    <citation type="submission" date="2018-11" db="EMBL/GenBank/DDBJ databases">
        <authorList>
            <consortium name="Pathogen Informatics"/>
        </authorList>
    </citation>
    <scope>NUCLEOTIDE SEQUENCE [LARGE SCALE GENOMIC DNA]</scope>
</reference>
<feature type="non-terminal residue" evidence="2">
    <location>
        <position position="76"/>
    </location>
</feature>
<feature type="compositionally biased region" description="Low complexity" evidence="1">
    <location>
        <begin position="67"/>
        <end position="76"/>
    </location>
</feature>
<evidence type="ECO:0000256" key="1">
    <source>
        <dbReference type="SAM" id="MobiDB-lite"/>
    </source>
</evidence>
<organism evidence="2 3">
    <name type="scientific">Dibothriocephalus latus</name>
    <name type="common">Fish tapeworm</name>
    <name type="synonym">Diphyllobothrium latum</name>
    <dbReference type="NCBI Taxonomy" id="60516"/>
    <lineage>
        <taxon>Eukaryota</taxon>
        <taxon>Metazoa</taxon>
        <taxon>Spiralia</taxon>
        <taxon>Lophotrochozoa</taxon>
        <taxon>Platyhelminthes</taxon>
        <taxon>Cestoda</taxon>
        <taxon>Eucestoda</taxon>
        <taxon>Diphyllobothriidea</taxon>
        <taxon>Diphyllobothriidae</taxon>
        <taxon>Dibothriocephalus</taxon>
    </lineage>
</organism>